<dbReference type="InterPro" id="IPR053190">
    <property type="entry name" value="NAPRTase-like"/>
</dbReference>
<name>A0A382PD16_9ZZZZ</name>
<dbReference type="Pfam" id="PF02749">
    <property type="entry name" value="QRPTase_N"/>
    <property type="match status" value="1"/>
</dbReference>
<protein>
    <recommendedName>
        <fullName evidence="1">Quinolinate phosphoribosyl transferase N-terminal domain-containing protein</fullName>
    </recommendedName>
</protein>
<feature type="non-terminal residue" evidence="2">
    <location>
        <position position="107"/>
    </location>
</feature>
<organism evidence="2">
    <name type="scientific">marine metagenome</name>
    <dbReference type="NCBI Taxonomy" id="408172"/>
    <lineage>
        <taxon>unclassified sequences</taxon>
        <taxon>metagenomes</taxon>
        <taxon>ecological metagenomes</taxon>
    </lineage>
</organism>
<dbReference type="PANTHER" id="PTHR43202">
    <property type="entry name" value="NICOTINATE-NUCLEOTIDE PYROPHOSPHORYLASE"/>
    <property type="match status" value="1"/>
</dbReference>
<dbReference type="EMBL" id="UINC01106243">
    <property type="protein sequence ID" value="SVC70767.1"/>
    <property type="molecule type" value="Genomic_DNA"/>
</dbReference>
<sequence length="107" mass="11623">MVNSNGKFEVKRPVLVGDTADIHLQRALTILRNENINPTVSIELAPQSTGVFCGREEVITLLQKILPDSGAEVWSLDEGELVEANEVAFTIKAPYGAIGLYETAIRG</sequence>
<evidence type="ECO:0000259" key="1">
    <source>
        <dbReference type="Pfam" id="PF02749"/>
    </source>
</evidence>
<dbReference type="PANTHER" id="PTHR43202:SF1">
    <property type="entry name" value="NICOTINATE PHOSPHORIBOSYLTRANSFERASE"/>
    <property type="match status" value="1"/>
</dbReference>
<dbReference type="GO" id="GO:0016763">
    <property type="term" value="F:pentosyltransferase activity"/>
    <property type="evidence" value="ECO:0007669"/>
    <property type="project" value="InterPro"/>
</dbReference>
<dbReference type="Gene3D" id="3.90.1170.20">
    <property type="entry name" value="Quinolinate phosphoribosyl transferase, N-terminal domain"/>
    <property type="match status" value="1"/>
</dbReference>
<proteinExistence type="predicted"/>
<dbReference type="AlphaFoldDB" id="A0A382PD16"/>
<reference evidence="2" key="1">
    <citation type="submission" date="2018-05" db="EMBL/GenBank/DDBJ databases">
        <authorList>
            <person name="Lanie J.A."/>
            <person name="Ng W.-L."/>
            <person name="Kazmierczak K.M."/>
            <person name="Andrzejewski T.M."/>
            <person name="Davidsen T.M."/>
            <person name="Wayne K.J."/>
            <person name="Tettelin H."/>
            <person name="Glass J.I."/>
            <person name="Rusch D."/>
            <person name="Podicherti R."/>
            <person name="Tsui H.-C.T."/>
            <person name="Winkler M.E."/>
        </authorList>
    </citation>
    <scope>NUCLEOTIDE SEQUENCE</scope>
</reference>
<gene>
    <name evidence="2" type="ORF">METZ01_LOCUS323621</name>
</gene>
<accession>A0A382PD16</accession>
<dbReference type="InterPro" id="IPR022412">
    <property type="entry name" value="Quinolinate_PRibosylTrfase_N"/>
</dbReference>
<evidence type="ECO:0000313" key="2">
    <source>
        <dbReference type="EMBL" id="SVC70767.1"/>
    </source>
</evidence>
<feature type="domain" description="Quinolinate phosphoribosyl transferase N-terminal" evidence="1">
    <location>
        <begin position="34"/>
        <end position="105"/>
    </location>
</feature>
<dbReference type="InterPro" id="IPR037128">
    <property type="entry name" value="Quinolinate_PRibosylTase_N_sf"/>
</dbReference>
<dbReference type="SUPFAM" id="SSF54675">
    <property type="entry name" value="Nicotinate/Quinolinate PRTase N-terminal domain-like"/>
    <property type="match status" value="1"/>
</dbReference>